<dbReference type="SUPFAM" id="SSF51735">
    <property type="entry name" value="NAD(P)-binding Rossmann-fold domains"/>
    <property type="match status" value="1"/>
</dbReference>
<dbReference type="GO" id="GO:0046168">
    <property type="term" value="P:glycerol-3-phosphate catabolic process"/>
    <property type="evidence" value="ECO:0007669"/>
    <property type="project" value="InterPro"/>
</dbReference>
<dbReference type="InterPro" id="IPR036291">
    <property type="entry name" value="NAD(P)-bd_dom_sf"/>
</dbReference>
<dbReference type="InterPro" id="IPR013328">
    <property type="entry name" value="6PGD_dom2"/>
</dbReference>
<dbReference type="GO" id="GO:0047129">
    <property type="term" value="F:opine dehydrogenase activity"/>
    <property type="evidence" value="ECO:0007669"/>
    <property type="project" value="UniProtKB-EC"/>
</dbReference>
<dbReference type="InterPro" id="IPR051729">
    <property type="entry name" value="Opine/Lysopine_DH"/>
</dbReference>
<organism evidence="4 5">
    <name type="scientific">Pandoraea terrae</name>
    <dbReference type="NCBI Taxonomy" id="1537710"/>
    <lineage>
        <taxon>Bacteria</taxon>
        <taxon>Pseudomonadati</taxon>
        <taxon>Pseudomonadota</taxon>
        <taxon>Betaproteobacteria</taxon>
        <taxon>Burkholderiales</taxon>
        <taxon>Burkholderiaceae</taxon>
        <taxon>Pandoraea</taxon>
    </lineage>
</organism>
<dbReference type="InterPro" id="IPR008927">
    <property type="entry name" value="6-PGluconate_DH-like_C_sf"/>
</dbReference>
<evidence type="ECO:0000259" key="2">
    <source>
        <dbReference type="Pfam" id="PF01210"/>
    </source>
</evidence>
<feature type="domain" description="Opine dehydrogenase" evidence="3">
    <location>
        <begin position="181"/>
        <end position="337"/>
    </location>
</feature>
<gene>
    <name evidence="4" type="primary">odh</name>
    <name evidence="4" type="ORF">PTE30175_05574</name>
</gene>
<dbReference type="Gene3D" id="1.10.1040.10">
    <property type="entry name" value="N-(1-d-carboxylethyl)-l-norvaline Dehydrogenase, domain 2"/>
    <property type="match status" value="1"/>
</dbReference>
<reference evidence="4 5" key="1">
    <citation type="submission" date="2019-08" db="EMBL/GenBank/DDBJ databases">
        <authorList>
            <person name="Peeters C."/>
        </authorList>
    </citation>
    <scope>NUCLEOTIDE SEQUENCE [LARGE SCALE GENOMIC DNA]</scope>
    <source>
        <strain evidence="4 5">LMG 30175</strain>
    </source>
</reference>
<dbReference type="Pfam" id="PF02317">
    <property type="entry name" value="Octopine_DH"/>
    <property type="match status" value="1"/>
</dbReference>
<dbReference type="Gene3D" id="3.40.50.720">
    <property type="entry name" value="NAD(P)-binding Rossmann-like Domain"/>
    <property type="match status" value="1"/>
</dbReference>
<evidence type="ECO:0000259" key="3">
    <source>
        <dbReference type="Pfam" id="PF02317"/>
    </source>
</evidence>
<dbReference type="PANTHER" id="PTHR38015">
    <property type="entry name" value="BLR6086 PROTEIN"/>
    <property type="match status" value="1"/>
</dbReference>
<accession>A0A5E4ZED8</accession>
<sequence length="372" mass="39069">MSRIAVLGAGAGGAAAAVELTQRGFDVALWNRSERTLAPFQARGGVVHEGVLGEGFVPLSRITADLQEAVAGAQAILVCLPTFTHGEIARQLAEAGIRHLPVVMNPGHTGGALEFRHAFTEVDRRLPPVAEFSTLTYVARKCDGATVRVTGRAKQVRVGALPGGAEALVAAQAMFPNASPVADVLAADLANANLVLHPPGAVLGAAWVEATQGDFTFYVQGMTPGVARVMARLDDERRATARAFGHEMPSLVDEMRLIGTVEGEANRVGRADDPAADLVTAIAGGQANQRIKAPDSLQHRYYLEDFGHGLVPFIALSRVAGVPTPTADALLGLGEALTGTPFRQTGRTAQRMGIDQLDRAGLLALVREHGHD</sequence>
<protein>
    <submittedName>
        <fullName evidence="4">Opine dehydrogenase</fullName>
        <ecNumber evidence="4">1.5.1.28</ecNumber>
    </submittedName>
</protein>
<dbReference type="InterPro" id="IPR003421">
    <property type="entry name" value="Opine_DH"/>
</dbReference>
<dbReference type="EC" id="1.5.1.28" evidence="4"/>
<dbReference type="AlphaFoldDB" id="A0A5E4ZED8"/>
<dbReference type="PANTHER" id="PTHR38015:SF1">
    <property type="entry name" value="OPINE DEHYDROGENASE DOMAIN-CONTAINING PROTEIN"/>
    <property type="match status" value="1"/>
</dbReference>
<dbReference type="EMBL" id="CABPRZ010000049">
    <property type="protein sequence ID" value="VVE59659.1"/>
    <property type="molecule type" value="Genomic_DNA"/>
</dbReference>
<keyword evidence="5" id="KW-1185">Reference proteome</keyword>
<dbReference type="InterPro" id="IPR011128">
    <property type="entry name" value="G3P_DH_NAD-dep_N"/>
</dbReference>
<keyword evidence="1 4" id="KW-0560">Oxidoreductase</keyword>
<dbReference type="Proteomes" id="UP000414233">
    <property type="component" value="Unassembled WGS sequence"/>
</dbReference>
<dbReference type="GO" id="GO:0051287">
    <property type="term" value="F:NAD binding"/>
    <property type="evidence" value="ECO:0007669"/>
    <property type="project" value="InterPro"/>
</dbReference>
<evidence type="ECO:0000313" key="4">
    <source>
        <dbReference type="EMBL" id="VVE59659.1"/>
    </source>
</evidence>
<name>A0A5E4ZED8_9BURK</name>
<dbReference type="GO" id="GO:0016616">
    <property type="term" value="F:oxidoreductase activity, acting on the CH-OH group of donors, NAD or NADP as acceptor"/>
    <property type="evidence" value="ECO:0007669"/>
    <property type="project" value="InterPro"/>
</dbReference>
<proteinExistence type="predicted"/>
<dbReference type="Pfam" id="PF01210">
    <property type="entry name" value="NAD_Gly3P_dh_N"/>
    <property type="match status" value="1"/>
</dbReference>
<evidence type="ECO:0000313" key="5">
    <source>
        <dbReference type="Proteomes" id="UP000414233"/>
    </source>
</evidence>
<evidence type="ECO:0000256" key="1">
    <source>
        <dbReference type="ARBA" id="ARBA00023002"/>
    </source>
</evidence>
<dbReference type="SUPFAM" id="SSF48179">
    <property type="entry name" value="6-phosphogluconate dehydrogenase C-terminal domain-like"/>
    <property type="match status" value="1"/>
</dbReference>
<dbReference type="OrthoDB" id="6135265at2"/>
<dbReference type="RefSeq" id="WP_150700287.1">
    <property type="nucleotide sequence ID" value="NZ_CABPRZ010000049.1"/>
</dbReference>
<feature type="domain" description="Glycerol-3-phosphate dehydrogenase NAD-dependent N-terminal" evidence="2">
    <location>
        <begin position="4"/>
        <end position="102"/>
    </location>
</feature>